<name>A0AAD5FS15_SILAS</name>
<keyword evidence="5 6" id="KW-0326">Glycosidase</keyword>
<keyword evidence="4" id="KW-1015">Disulfide bond</keyword>
<evidence type="ECO:0000256" key="3">
    <source>
        <dbReference type="ARBA" id="ARBA00022801"/>
    </source>
</evidence>
<dbReference type="Pfam" id="PF01630">
    <property type="entry name" value="Glyco_hydro_56"/>
    <property type="match status" value="4"/>
</dbReference>
<feature type="transmembrane region" description="Helical" evidence="7">
    <location>
        <begin position="441"/>
        <end position="461"/>
    </location>
</feature>
<keyword evidence="7" id="KW-1133">Transmembrane helix</keyword>
<evidence type="ECO:0000256" key="1">
    <source>
        <dbReference type="ARBA" id="ARBA00000251"/>
    </source>
</evidence>
<protein>
    <recommendedName>
        <fullName evidence="6">Hyaluronidase</fullName>
        <ecNumber evidence="6">3.2.1.35</ecNumber>
    </recommendedName>
</protein>
<sequence>MTRRLVHHLPFLILLNLAGLCFSAAPPPTAAPVFSKPFVVIWNAPINKCNQLQIPLDLDVFQAITTPAKVPNQTLTLFYKNRIGRFPYTDIKTLTQYNGGIPQKGDLDASLQKAQKEFTYYIPSSVPGLAVLDWEEWLPLFDRNADLREIYKALSINFTLQENPFLSSKEATFKAKEHFEKAAKSFMEETLKLGLSQRPNFLWGFYLFPDCYNYNFEKTGYTGRCSQTTKQLNNELLWLWESSTALYPSAYMPVSISGTQKAALFIRNQVLEAMRVAGMSRRPYTAPTYLYLRPLLREQQELYMQEARVSLYISFNSIAMQQSQYILRKNCDVVYMCHFGSPQVDLIRSIGESAALGAAGCVLWGSSYDFNEKASCESLSIYLATMLNKYIINVTTAAKLCSDLLCQGNGRCVRKNYDSDDYLHLNMNSFNIQKIDGKGHLIYLLILTFSIICFYGTALSIPLTAAPIFKDTSFAVIWNAPTQVCQNLKIPLALSVFKAVTTPVTEPNQFLFLFYSNRLGLYPYTDPSTGKQVNGGIPQKGNLTASLVKAHKDIIRYVPEFTPGLAVIDWEEWRPIWARNWNSKDIYRKLSIQYAKEKNPLLSLSEVDAVAKQQFENAARAYMEKTMQLGINLRSNYLWGFYLFPDCYNYDWSTSGYTGDCPAIEKTRNNELLWLWASSTALFPSAYLPVSLRDQPKAALFVRGRVKEAVRVSALPNPLYSKPIYVYLRPVFTNQNNVFLSEEDLIHTVGESAALGASGVVLWGASADYNSKSSCEALAAYLPSTLNPYLVNVTAAAKLCSQMLCQGNGRCVRQNPDSAVYLHLNPNNFRIQQHVGKYVAVGVPSQIIWNAPIYRCNQLQVPLDLDVFHAITTPQRVPNQVLTLMYYNRLGIFPYTDLYNFTQYNGGIPQKGNLNASLQKAQKEFDYYIPSSVPGLAVLDWEEWFPLFDRNADLREIYKALSINYTLQENPYLSSREATLRAREDFEKAARRFMEETLKLGLSQRPNFLWGFYLFPDCYNYDFLNPNYTGKCPKSANVLNDKLQWLWERSTAFFPSAYMPVSVSKTQKAALFVRHKVLEAMRVAHLSQRPYSAPIYLYLQLLLRDQNGLYKDEVDLIRSIGESAALGAAGCVLWGSSYYFNDKESCKSLSAYLSNTLNKYVVNVTTAAELCSDLLCQGKGRCVRKNYDSDDYLHLNITNFKIQKIDGMFKVFGKPSITDLRAWAYTFTCQCYEDRKCRAYFGNI</sequence>
<dbReference type="FunFam" id="3.20.20.70:FF:000065">
    <property type="entry name" value="Hyaluronidase"/>
    <property type="match status" value="2"/>
</dbReference>
<dbReference type="Proteomes" id="UP001205998">
    <property type="component" value="Unassembled WGS sequence"/>
</dbReference>
<dbReference type="PANTHER" id="PTHR11769">
    <property type="entry name" value="HYALURONIDASE"/>
    <property type="match status" value="1"/>
</dbReference>
<dbReference type="InterPro" id="IPR018155">
    <property type="entry name" value="Hyaluronidase"/>
</dbReference>
<dbReference type="GO" id="GO:0004415">
    <property type="term" value="F:hyalurononglucosaminidase activity"/>
    <property type="evidence" value="ECO:0007669"/>
    <property type="project" value="UniProtKB-UniRule"/>
</dbReference>
<accession>A0AAD5FS15</accession>
<keyword evidence="3 6" id="KW-0378">Hydrolase</keyword>
<evidence type="ECO:0000256" key="2">
    <source>
        <dbReference type="ARBA" id="ARBA00008871"/>
    </source>
</evidence>
<dbReference type="AlphaFoldDB" id="A0AAD5FS15"/>
<keyword evidence="7" id="KW-0472">Membrane</keyword>
<comment type="caution">
    <text evidence="9">The sequence shown here is derived from an EMBL/GenBank/DDBJ whole genome shotgun (WGS) entry which is preliminary data.</text>
</comment>
<dbReference type="GO" id="GO:0001669">
    <property type="term" value="C:acrosomal vesicle"/>
    <property type="evidence" value="ECO:0007669"/>
    <property type="project" value="TreeGrafter"/>
</dbReference>
<evidence type="ECO:0000313" key="10">
    <source>
        <dbReference type="Proteomes" id="UP001205998"/>
    </source>
</evidence>
<evidence type="ECO:0000256" key="4">
    <source>
        <dbReference type="ARBA" id="ARBA00023157"/>
    </source>
</evidence>
<comment type="catalytic activity">
    <reaction evidence="1 6">
        <text>Random hydrolysis of (1-&gt;4)-linkages between N-acetyl-beta-D-glucosamine and D-glucuronate residues in hyaluronate.</text>
        <dbReference type="EC" id="3.2.1.35"/>
    </reaction>
</comment>
<dbReference type="GO" id="GO:0030214">
    <property type="term" value="P:hyaluronan catabolic process"/>
    <property type="evidence" value="ECO:0007669"/>
    <property type="project" value="TreeGrafter"/>
</dbReference>
<dbReference type="EC" id="3.2.1.35" evidence="6"/>
<gene>
    <name evidence="9" type="ORF">C0J50_13553</name>
</gene>
<keyword evidence="7" id="KW-0812">Transmembrane</keyword>
<dbReference type="InterPro" id="IPR013785">
    <property type="entry name" value="Aldolase_TIM"/>
</dbReference>
<dbReference type="InterPro" id="IPR017853">
    <property type="entry name" value="GH"/>
</dbReference>
<evidence type="ECO:0000256" key="6">
    <source>
        <dbReference type="RuleBase" id="RU610713"/>
    </source>
</evidence>
<dbReference type="SUPFAM" id="SSF51445">
    <property type="entry name" value="(Trans)glycosidases"/>
    <property type="match status" value="3"/>
</dbReference>
<feature type="signal peptide" evidence="8">
    <location>
        <begin position="1"/>
        <end position="23"/>
    </location>
</feature>
<dbReference type="EMBL" id="MU551526">
    <property type="protein sequence ID" value="KAI5627055.1"/>
    <property type="molecule type" value="Genomic_DNA"/>
</dbReference>
<evidence type="ECO:0000256" key="8">
    <source>
        <dbReference type="SAM" id="SignalP"/>
    </source>
</evidence>
<organism evidence="9 10">
    <name type="scientific">Silurus asotus</name>
    <name type="common">Amur catfish</name>
    <name type="synonym">Parasilurus asotus</name>
    <dbReference type="NCBI Taxonomy" id="30991"/>
    <lineage>
        <taxon>Eukaryota</taxon>
        <taxon>Metazoa</taxon>
        <taxon>Chordata</taxon>
        <taxon>Craniata</taxon>
        <taxon>Vertebrata</taxon>
        <taxon>Euteleostomi</taxon>
        <taxon>Actinopterygii</taxon>
        <taxon>Neopterygii</taxon>
        <taxon>Teleostei</taxon>
        <taxon>Ostariophysi</taxon>
        <taxon>Siluriformes</taxon>
        <taxon>Siluridae</taxon>
        <taxon>Silurus</taxon>
    </lineage>
</organism>
<feature type="chain" id="PRO_5042090289" description="Hyaluronidase" evidence="8">
    <location>
        <begin position="24"/>
        <end position="1244"/>
    </location>
</feature>
<dbReference type="Gene3D" id="3.20.20.70">
    <property type="entry name" value="Aldolase class I"/>
    <property type="match status" value="3"/>
</dbReference>
<dbReference type="GO" id="GO:0005975">
    <property type="term" value="P:carbohydrate metabolic process"/>
    <property type="evidence" value="ECO:0007669"/>
    <property type="project" value="InterPro"/>
</dbReference>
<proteinExistence type="inferred from homology"/>
<reference evidence="9" key="1">
    <citation type="submission" date="2018-07" db="EMBL/GenBank/DDBJ databases">
        <title>Comparative genomics of catfishes provides insights into carnivory and benthic adaptation.</title>
        <authorList>
            <person name="Zhang Y."/>
            <person name="Wang D."/>
            <person name="Peng Z."/>
            <person name="Zheng S."/>
            <person name="Shao F."/>
            <person name="Tao W."/>
        </authorList>
    </citation>
    <scope>NUCLEOTIDE SEQUENCE</scope>
    <source>
        <strain evidence="9">Chongqing</strain>
    </source>
</reference>
<evidence type="ECO:0000256" key="7">
    <source>
        <dbReference type="SAM" id="Phobius"/>
    </source>
</evidence>
<keyword evidence="10" id="KW-1185">Reference proteome</keyword>
<dbReference type="PANTHER" id="PTHR11769:SF20">
    <property type="entry name" value="HYALURONIDASE PH-20"/>
    <property type="match status" value="1"/>
</dbReference>
<evidence type="ECO:0000256" key="5">
    <source>
        <dbReference type="ARBA" id="ARBA00023295"/>
    </source>
</evidence>
<dbReference type="PRINTS" id="PR00846">
    <property type="entry name" value="GLHYDRLASE56"/>
</dbReference>
<comment type="similarity">
    <text evidence="2 6">Belongs to the glycosyl hydrolase 56 family.</text>
</comment>
<evidence type="ECO:0000313" key="9">
    <source>
        <dbReference type="EMBL" id="KAI5627055.1"/>
    </source>
</evidence>
<keyword evidence="8" id="KW-0732">Signal</keyword>